<dbReference type="InterPro" id="IPR012337">
    <property type="entry name" value="RNaseH-like_sf"/>
</dbReference>
<dbReference type="PANTHER" id="PTHR12124">
    <property type="entry name" value="POLYMYOSITIS/SCLERODERMA AUTOANTIGEN-RELATED"/>
    <property type="match status" value="1"/>
</dbReference>
<accession>A0A835RET3</accession>
<dbReference type="InterPro" id="IPR045092">
    <property type="entry name" value="Rrp6-like"/>
</dbReference>
<feature type="region of interest" description="Disordered" evidence="6">
    <location>
        <begin position="861"/>
        <end position="910"/>
    </location>
</feature>
<dbReference type="GO" id="GO:0071039">
    <property type="term" value="P:nuclear polyadenylation-dependent CUT catabolic process"/>
    <property type="evidence" value="ECO:0007669"/>
    <property type="project" value="TreeGrafter"/>
</dbReference>
<dbReference type="AlphaFoldDB" id="A0A835RET3"/>
<evidence type="ECO:0000256" key="2">
    <source>
        <dbReference type="ARBA" id="ARBA00022722"/>
    </source>
</evidence>
<feature type="compositionally biased region" description="Polar residues" evidence="6">
    <location>
        <begin position="738"/>
        <end position="753"/>
    </location>
</feature>
<dbReference type="Gene3D" id="1.10.150.80">
    <property type="entry name" value="HRDC domain"/>
    <property type="match status" value="1"/>
</dbReference>
<evidence type="ECO:0000256" key="1">
    <source>
        <dbReference type="ARBA" id="ARBA00004123"/>
    </source>
</evidence>
<dbReference type="GO" id="GO:0003727">
    <property type="term" value="F:single-stranded RNA binding"/>
    <property type="evidence" value="ECO:0007669"/>
    <property type="project" value="TreeGrafter"/>
</dbReference>
<feature type="compositionally biased region" description="Basic and acidic residues" evidence="6">
    <location>
        <begin position="861"/>
        <end position="890"/>
    </location>
</feature>
<dbReference type="FunFam" id="3.30.420.10:FF:000065">
    <property type="entry name" value="Protein RRP6-like 2 isoform A"/>
    <property type="match status" value="1"/>
</dbReference>
<dbReference type="OrthoDB" id="2250022at2759"/>
<dbReference type="InterPro" id="IPR002121">
    <property type="entry name" value="HRDC_dom"/>
</dbReference>
<dbReference type="GO" id="GO:0071051">
    <property type="term" value="P:poly(A)-dependent snoRNA 3'-end processing"/>
    <property type="evidence" value="ECO:0007669"/>
    <property type="project" value="TreeGrafter"/>
</dbReference>
<dbReference type="GO" id="GO:0071040">
    <property type="term" value="P:nuclear polyadenylation-dependent antisense transcript catabolic process"/>
    <property type="evidence" value="ECO:0007669"/>
    <property type="project" value="TreeGrafter"/>
</dbReference>
<dbReference type="Proteomes" id="UP000639772">
    <property type="component" value="Chromosome 3"/>
</dbReference>
<evidence type="ECO:0000256" key="5">
    <source>
        <dbReference type="ARBA" id="ARBA00023242"/>
    </source>
</evidence>
<dbReference type="CDD" id="cd06147">
    <property type="entry name" value="Rrp6p_like_exo"/>
    <property type="match status" value="1"/>
</dbReference>
<evidence type="ECO:0000256" key="6">
    <source>
        <dbReference type="SAM" id="MobiDB-lite"/>
    </source>
</evidence>
<dbReference type="GO" id="GO:0000175">
    <property type="term" value="F:3'-5'-RNA exonuclease activity"/>
    <property type="evidence" value="ECO:0007669"/>
    <property type="project" value="InterPro"/>
</dbReference>
<dbReference type="Pfam" id="PF00570">
    <property type="entry name" value="HRDC"/>
    <property type="match status" value="1"/>
</dbReference>
<dbReference type="SUPFAM" id="SSF53098">
    <property type="entry name" value="Ribonuclease H-like"/>
    <property type="match status" value="1"/>
</dbReference>
<dbReference type="InterPro" id="IPR044876">
    <property type="entry name" value="HRDC_dom_sf"/>
</dbReference>
<dbReference type="InterPro" id="IPR036397">
    <property type="entry name" value="RNaseH_sf"/>
</dbReference>
<evidence type="ECO:0000313" key="8">
    <source>
        <dbReference type="EMBL" id="KAG0490970.1"/>
    </source>
</evidence>
<dbReference type="GO" id="GO:0071044">
    <property type="term" value="P:histone mRNA catabolic process"/>
    <property type="evidence" value="ECO:0007669"/>
    <property type="project" value="TreeGrafter"/>
</dbReference>
<dbReference type="SMART" id="SM00341">
    <property type="entry name" value="HRDC"/>
    <property type="match status" value="1"/>
</dbReference>
<dbReference type="GO" id="GO:0071037">
    <property type="term" value="P:nuclear polyadenylation-dependent snRNA catabolic process"/>
    <property type="evidence" value="ECO:0007669"/>
    <property type="project" value="TreeGrafter"/>
</dbReference>
<dbReference type="GO" id="GO:0000467">
    <property type="term" value="P:exonucleolytic trimming to generate mature 3'-end of 5.8S rRNA from tricistronic rRNA transcript (SSU-rRNA, 5.8S rRNA, LSU-rRNA)"/>
    <property type="evidence" value="ECO:0007669"/>
    <property type="project" value="InterPro"/>
</dbReference>
<reference evidence="8 9" key="1">
    <citation type="journal article" date="2020" name="Nat. Food">
        <title>A phased Vanilla planifolia genome enables genetic improvement of flavour and production.</title>
        <authorList>
            <person name="Hasing T."/>
            <person name="Tang H."/>
            <person name="Brym M."/>
            <person name="Khazi F."/>
            <person name="Huang T."/>
            <person name="Chambers A.H."/>
        </authorList>
    </citation>
    <scope>NUCLEOTIDE SEQUENCE [LARGE SCALE GENOMIC DNA]</scope>
    <source>
        <tissue evidence="8">Leaf</tissue>
    </source>
</reference>
<dbReference type="InterPro" id="IPR010997">
    <property type="entry name" value="HRDC-like_sf"/>
</dbReference>
<feature type="compositionally biased region" description="Low complexity" evidence="6">
    <location>
        <begin position="779"/>
        <end position="789"/>
    </location>
</feature>
<name>A0A835RET3_VANPL</name>
<dbReference type="GO" id="GO:0071035">
    <property type="term" value="P:nuclear polyadenylation-dependent rRNA catabolic process"/>
    <property type="evidence" value="ECO:0007669"/>
    <property type="project" value="TreeGrafter"/>
</dbReference>
<dbReference type="Pfam" id="PF01612">
    <property type="entry name" value="DNA_pol_A_exo1"/>
    <property type="match status" value="1"/>
</dbReference>
<dbReference type="InterPro" id="IPR002562">
    <property type="entry name" value="3'-5'_exonuclease_dom"/>
</dbReference>
<sequence>MEKEQQPSDSVEKKAEALRALISGPLASSVSRLLSRSRGLPSDRDFHFYNIFNDFKDPVREMASKAECSLEMIASSSSLWGSKKQPPPPDDLDDAYDWLVNLNDDFVEKFGVSVDDFRKCREKQERSVGALVDTDDGFQLVSGKKKRGSALNPESEDTFFASSGIKMVSRDKKTTAARNKVPFHLPNIPRPQQEYNILVNNKNLPFDHVWLERSKDGSRFVHPLEKLSMVDFVDRNIKEDDIMKPLPLQSTPFHLVEELKGLKQLAAKLRGVDEFAVDLEHNQYRSFLGLTCLMQISTRREDFIVDTLKLRVHIGPHLREVFKDPSKRKVMHGADRDIVWLQRDFGIYVCNLFDTGQASRLLQLERNSLEYLLHHFCDVQANKEYQNADWRIRPLPDEMIKYAREDTHYLLHIYDLMRCRLLSLSWGENDPLLEVYKRSAEICLQLYEKELLTDTTFLHIYGLSEADFDSKQLAIVAGLCEWRDKVAREEDESTGYVLPNKALIEIAKQMPQSSGILRRLVKSKHQYVERNLGVVLRIIKDAIANSSAFESIAEELRKGRVEADQIMQSSIQDVEAQNNSELSKLTKHSLECTVSETKINTEPNSLDLMQIVDHSIPSKANKFIDHSCTSEEDKKMEEISLLDDGYSSRSATIVTLNKGIMDSDAASSPQLDRKVISAASVQVMKKPSCAFGALFGNPSMRKTNHFKGNSMEKEKNERKVEQIKASVILPFYPFSGPNLSEPSSTKHTMSPQPIQHPDESTSFTAMEEVLPLEDDTDSSKSPAESPISSNGPDGIAAENSKSEAAMVEEDVSLSDLSSGLQQCFQSLEKKRWQKPVKDSQFFTNITPFDYAAARETMKFGKDEINEEGSRPASKEGDRRRSDGERRDKGQQPRRRQAFPPTGNRSTTYRC</sequence>
<evidence type="ECO:0000256" key="4">
    <source>
        <dbReference type="ARBA" id="ARBA00022839"/>
    </source>
</evidence>
<feature type="region of interest" description="Disordered" evidence="6">
    <location>
        <begin position="738"/>
        <end position="759"/>
    </location>
</feature>
<dbReference type="EMBL" id="JADCNM010000003">
    <property type="protein sequence ID" value="KAG0490970.1"/>
    <property type="molecule type" value="Genomic_DNA"/>
</dbReference>
<organism evidence="8 9">
    <name type="scientific">Vanilla planifolia</name>
    <name type="common">Vanilla</name>
    <dbReference type="NCBI Taxonomy" id="51239"/>
    <lineage>
        <taxon>Eukaryota</taxon>
        <taxon>Viridiplantae</taxon>
        <taxon>Streptophyta</taxon>
        <taxon>Embryophyta</taxon>
        <taxon>Tracheophyta</taxon>
        <taxon>Spermatophyta</taxon>
        <taxon>Magnoliopsida</taxon>
        <taxon>Liliopsida</taxon>
        <taxon>Asparagales</taxon>
        <taxon>Orchidaceae</taxon>
        <taxon>Vanilloideae</taxon>
        <taxon>Vanilleae</taxon>
        <taxon>Vanilla</taxon>
    </lineage>
</organism>
<gene>
    <name evidence="8" type="ORF">HPP92_007833</name>
</gene>
<dbReference type="InterPro" id="IPR049559">
    <property type="entry name" value="Rrp6p-like_exo"/>
</dbReference>
<dbReference type="GO" id="GO:0071036">
    <property type="term" value="P:nuclear polyadenylation-dependent snoRNA catabolic process"/>
    <property type="evidence" value="ECO:0007669"/>
    <property type="project" value="TreeGrafter"/>
</dbReference>
<dbReference type="PANTHER" id="PTHR12124:SF47">
    <property type="entry name" value="EXOSOME COMPONENT 10"/>
    <property type="match status" value="1"/>
</dbReference>
<keyword evidence="4" id="KW-0269">Exonuclease</keyword>
<evidence type="ECO:0000259" key="7">
    <source>
        <dbReference type="PROSITE" id="PS50967"/>
    </source>
</evidence>
<dbReference type="SUPFAM" id="SSF47819">
    <property type="entry name" value="HRDC-like"/>
    <property type="match status" value="1"/>
</dbReference>
<dbReference type="GO" id="GO:0005730">
    <property type="term" value="C:nucleolus"/>
    <property type="evidence" value="ECO:0007669"/>
    <property type="project" value="TreeGrafter"/>
</dbReference>
<comment type="subcellular location">
    <subcellularLocation>
        <location evidence="1">Nucleus</location>
    </subcellularLocation>
</comment>
<proteinExistence type="predicted"/>
<protein>
    <recommendedName>
        <fullName evidence="7">HRDC domain-containing protein</fullName>
    </recommendedName>
</protein>
<dbReference type="PROSITE" id="PS50967">
    <property type="entry name" value="HRDC"/>
    <property type="match status" value="1"/>
</dbReference>
<comment type="caution">
    <text evidence="8">The sequence shown here is derived from an EMBL/GenBank/DDBJ whole genome shotgun (WGS) entry which is preliminary data.</text>
</comment>
<keyword evidence="3" id="KW-0378">Hydrolase</keyword>
<feature type="domain" description="HRDC" evidence="7">
    <location>
        <begin position="469"/>
        <end position="549"/>
    </location>
</feature>
<dbReference type="SMART" id="SM00474">
    <property type="entry name" value="35EXOc"/>
    <property type="match status" value="1"/>
</dbReference>
<dbReference type="Gene3D" id="3.30.420.10">
    <property type="entry name" value="Ribonuclease H-like superfamily/Ribonuclease H"/>
    <property type="match status" value="1"/>
</dbReference>
<feature type="region of interest" description="Disordered" evidence="6">
    <location>
        <begin position="772"/>
        <end position="797"/>
    </location>
</feature>
<dbReference type="FunFam" id="1.10.150.80:FF:000001">
    <property type="entry name" value="Putative exosome component 10"/>
    <property type="match status" value="1"/>
</dbReference>
<keyword evidence="5" id="KW-0539">Nucleus</keyword>
<dbReference type="GO" id="GO:0000176">
    <property type="term" value="C:nuclear exosome (RNase complex)"/>
    <property type="evidence" value="ECO:0007669"/>
    <property type="project" value="TreeGrafter"/>
</dbReference>
<evidence type="ECO:0000313" key="9">
    <source>
        <dbReference type="Proteomes" id="UP000639772"/>
    </source>
</evidence>
<dbReference type="GO" id="GO:0071038">
    <property type="term" value="P:TRAMP-dependent tRNA surveillance pathway"/>
    <property type="evidence" value="ECO:0007669"/>
    <property type="project" value="TreeGrafter"/>
</dbReference>
<keyword evidence="2" id="KW-0540">Nuclease</keyword>
<dbReference type="GO" id="GO:0000166">
    <property type="term" value="F:nucleotide binding"/>
    <property type="evidence" value="ECO:0007669"/>
    <property type="project" value="InterPro"/>
</dbReference>
<dbReference type="GO" id="GO:0080188">
    <property type="term" value="P:gene silencing by siRNA-directed DNA methylation"/>
    <property type="evidence" value="ECO:0007669"/>
    <property type="project" value="UniProtKB-ARBA"/>
</dbReference>
<evidence type="ECO:0000256" key="3">
    <source>
        <dbReference type="ARBA" id="ARBA00022801"/>
    </source>
</evidence>